<feature type="domain" description="TonB-dependent receptor plug" evidence="14">
    <location>
        <begin position="122"/>
        <end position="226"/>
    </location>
</feature>
<dbReference type="Proteomes" id="UP000620874">
    <property type="component" value="Unassembled WGS sequence"/>
</dbReference>
<dbReference type="EMBL" id="JACSPP010000075">
    <property type="protein sequence ID" value="MBD8041872.1"/>
    <property type="molecule type" value="Genomic_DNA"/>
</dbReference>
<evidence type="ECO:0000256" key="8">
    <source>
        <dbReference type="ARBA" id="ARBA00023170"/>
    </source>
</evidence>
<evidence type="ECO:0000256" key="7">
    <source>
        <dbReference type="ARBA" id="ARBA00023136"/>
    </source>
</evidence>
<evidence type="ECO:0000256" key="4">
    <source>
        <dbReference type="ARBA" id="ARBA00022692"/>
    </source>
</evidence>
<evidence type="ECO:0000256" key="12">
    <source>
        <dbReference type="SAM" id="SignalP"/>
    </source>
</evidence>
<dbReference type="CDD" id="cd01347">
    <property type="entry name" value="ligand_gated_channel"/>
    <property type="match status" value="1"/>
</dbReference>
<name>A0ABR8YCC5_9BACT</name>
<evidence type="ECO:0000256" key="5">
    <source>
        <dbReference type="ARBA" id="ARBA00022729"/>
    </source>
</evidence>
<keyword evidence="8 15" id="KW-0675">Receptor</keyword>
<evidence type="ECO:0000256" key="10">
    <source>
        <dbReference type="PROSITE-ProRule" id="PRU01360"/>
    </source>
</evidence>
<dbReference type="Pfam" id="PF00593">
    <property type="entry name" value="TonB_dep_Rec_b-barrel"/>
    <property type="match status" value="1"/>
</dbReference>
<keyword evidence="4 10" id="KW-0812">Transmembrane</keyword>
<keyword evidence="6 11" id="KW-0798">TonB box</keyword>
<evidence type="ECO:0000313" key="16">
    <source>
        <dbReference type="Proteomes" id="UP000620874"/>
    </source>
</evidence>
<accession>A0ABR8YCC5</accession>
<comment type="caution">
    <text evidence="15">The sequence shown here is derived from an EMBL/GenBank/DDBJ whole genome shotgun (WGS) entry which is preliminary data.</text>
</comment>
<comment type="subcellular location">
    <subcellularLocation>
        <location evidence="1 10">Cell outer membrane</location>
        <topology evidence="1 10">Multi-pass membrane protein</topology>
    </subcellularLocation>
</comment>
<dbReference type="RefSeq" id="WP_191765273.1">
    <property type="nucleotide sequence ID" value="NZ_JACSPP010000075.1"/>
</dbReference>
<dbReference type="Gene3D" id="2.170.130.10">
    <property type="entry name" value="TonB-dependent receptor, plug domain"/>
    <property type="match status" value="1"/>
</dbReference>
<comment type="similarity">
    <text evidence="10 11">Belongs to the TonB-dependent receptor family.</text>
</comment>
<evidence type="ECO:0000313" key="15">
    <source>
        <dbReference type="EMBL" id="MBD8041872.1"/>
    </source>
</evidence>
<dbReference type="Gene3D" id="2.40.170.20">
    <property type="entry name" value="TonB-dependent receptor, beta-barrel domain"/>
    <property type="match status" value="1"/>
</dbReference>
<evidence type="ECO:0000256" key="6">
    <source>
        <dbReference type="ARBA" id="ARBA00023077"/>
    </source>
</evidence>
<evidence type="ECO:0000256" key="1">
    <source>
        <dbReference type="ARBA" id="ARBA00004571"/>
    </source>
</evidence>
<feature type="chain" id="PRO_5046541757" evidence="12">
    <location>
        <begin position="25"/>
        <end position="717"/>
    </location>
</feature>
<keyword evidence="16" id="KW-1185">Reference proteome</keyword>
<organism evidence="15 16">
    <name type="scientific">Phocaeicola intestinalis</name>
    <dbReference type="NCBI Taxonomy" id="2762212"/>
    <lineage>
        <taxon>Bacteria</taxon>
        <taxon>Pseudomonadati</taxon>
        <taxon>Bacteroidota</taxon>
        <taxon>Bacteroidia</taxon>
        <taxon>Bacteroidales</taxon>
        <taxon>Bacteroidaceae</taxon>
        <taxon>Phocaeicola</taxon>
    </lineage>
</organism>
<dbReference type="PANTHER" id="PTHR30069:SF29">
    <property type="entry name" value="HEMOGLOBIN AND HEMOGLOBIN-HAPTOGLOBIN-BINDING PROTEIN 1-RELATED"/>
    <property type="match status" value="1"/>
</dbReference>
<dbReference type="Pfam" id="PF13715">
    <property type="entry name" value="CarbopepD_reg_2"/>
    <property type="match status" value="1"/>
</dbReference>
<keyword evidence="3 10" id="KW-1134">Transmembrane beta strand</keyword>
<evidence type="ECO:0000259" key="14">
    <source>
        <dbReference type="Pfam" id="PF07715"/>
    </source>
</evidence>
<evidence type="ECO:0000256" key="2">
    <source>
        <dbReference type="ARBA" id="ARBA00022448"/>
    </source>
</evidence>
<sequence>MQQPILKNLIVLAGCLLIAASAAAQRYVSGKVLDADNGPLAGATVFVKENRAIGMTTDAEGNYRLRLPDGKAYTLQASFIGYVTQSHALQPGQDRLDFALEEDAIGMETVVVTGTRTPKLLKDVPIVTRVITADDIRKVDATHIGDLLQAELPGIEFSYSMDQQTSLNMQGFGGNAVLFLVDGERLAGETLDNIDYSRLNLDNVERIEIVKGAASSLYGSNAVGGVVNLITKEATEPWTLNLNGKYGAHNDQRYGGTFTFRAGDFQNSLNVQHTSTDPIEVGTVGEDGEENDFSRVYGNRTWNFKERLVYTPTDRLKLTGRLGYFFRERDKSTSSKDRYRDFSGGLRGNYTFNKRSDLELSYSFDQYDKSDYDPAQDYDLRDYTNVQHTVRALYNYAMNDKNTLTVGGDFMRDYLMSYQFTDNGDHEQYTADAFAQFDLNPIHNLNVMSSIRFDYYSEADVKNTSSKLGIMYKWRNCSLRASYAGGFRAPTLKEMYMDFNMANVFMIYGNENLKPESSQNFSLSAEYLKSRYNVTLTGYFNLVDNRITTVWDQSRNGMVYSNIAQMNIAGLNADVAAKYPCGLGVRLSYAYTHVHIPDGEPYFSSTRPHSATAKLDYGKQWKNYGFDVTLTGRVLSRVTTDEYVSYTDPDAGTTSTTYPAYTLWKLNLAQRVYRGIRVNVVVDNLFNYRPDHYYNSTPTTTGTTVSVGLSLDVNQLF</sequence>
<evidence type="ECO:0000259" key="13">
    <source>
        <dbReference type="Pfam" id="PF00593"/>
    </source>
</evidence>
<keyword evidence="2 10" id="KW-0813">Transport</keyword>
<keyword evidence="9 10" id="KW-0998">Cell outer membrane</keyword>
<dbReference type="InterPro" id="IPR039426">
    <property type="entry name" value="TonB-dep_rcpt-like"/>
</dbReference>
<keyword evidence="7 10" id="KW-0472">Membrane</keyword>
<evidence type="ECO:0000256" key="9">
    <source>
        <dbReference type="ARBA" id="ARBA00023237"/>
    </source>
</evidence>
<dbReference type="InterPro" id="IPR012910">
    <property type="entry name" value="Plug_dom"/>
</dbReference>
<dbReference type="PROSITE" id="PS52016">
    <property type="entry name" value="TONB_DEPENDENT_REC_3"/>
    <property type="match status" value="1"/>
</dbReference>
<reference evidence="15 16" key="1">
    <citation type="submission" date="2020-08" db="EMBL/GenBank/DDBJ databases">
        <title>A Genomic Blueprint of the Chicken Gut Microbiome.</title>
        <authorList>
            <person name="Gilroy R."/>
            <person name="Ravi A."/>
            <person name="Getino M."/>
            <person name="Pursley I."/>
            <person name="Horton D.L."/>
            <person name="Alikhan N.-F."/>
            <person name="Baker D."/>
            <person name="Gharbi K."/>
            <person name="Hall N."/>
            <person name="Watson M."/>
            <person name="Adriaenssens E.M."/>
            <person name="Foster-Nyarko E."/>
            <person name="Jarju S."/>
            <person name="Secka A."/>
            <person name="Antonio M."/>
            <person name="Oren A."/>
            <person name="Chaudhuri R."/>
            <person name="La Ragione R.M."/>
            <person name="Hildebrand F."/>
            <person name="Pallen M.J."/>
        </authorList>
    </citation>
    <scope>NUCLEOTIDE SEQUENCE [LARGE SCALE GENOMIC DNA]</scope>
    <source>
        <strain evidence="15 16">Sa1CVN1</strain>
    </source>
</reference>
<dbReference type="PANTHER" id="PTHR30069">
    <property type="entry name" value="TONB-DEPENDENT OUTER MEMBRANE RECEPTOR"/>
    <property type="match status" value="1"/>
</dbReference>
<dbReference type="Pfam" id="PF07715">
    <property type="entry name" value="Plug"/>
    <property type="match status" value="1"/>
</dbReference>
<feature type="domain" description="TonB-dependent receptor-like beta-barrel" evidence="13">
    <location>
        <begin position="249"/>
        <end position="685"/>
    </location>
</feature>
<gene>
    <name evidence="15" type="ORF">H9625_15790</name>
</gene>
<evidence type="ECO:0000256" key="3">
    <source>
        <dbReference type="ARBA" id="ARBA00022452"/>
    </source>
</evidence>
<dbReference type="InterPro" id="IPR000531">
    <property type="entry name" value="Beta-barrel_TonB"/>
</dbReference>
<dbReference type="SUPFAM" id="SSF49464">
    <property type="entry name" value="Carboxypeptidase regulatory domain-like"/>
    <property type="match status" value="1"/>
</dbReference>
<evidence type="ECO:0000256" key="11">
    <source>
        <dbReference type="RuleBase" id="RU003357"/>
    </source>
</evidence>
<protein>
    <submittedName>
        <fullName evidence="15">TonB-dependent receptor</fullName>
    </submittedName>
</protein>
<feature type="signal peptide" evidence="12">
    <location>
        <begin position="1"/>
        <end position="24"/>
    </location>
</feature>
<dbReference type="Gene3D" id="2.60.40.1120">
    <property type="entry name" value="Carboxypeptidase-like, regulatory domain"/>
    <property type="match status" value="1"/>
</dbReference>
<proteinExistence type="inferred from homology"/>
<dbReference type="InterPro" id="IPR037066">
    <property type="entry name" value="Plug_dom_sf"/>
</dbReference>
<dbReference type="InterPro" id="IPR008969">
    <property type="entry name" value="CarboxyPept-like_regulatory"/>
</dbReference>
<dbReference type="InterPro" id="IPR036942">
    <property type="entry name" value="Beta-barrel_TonB_sf"/>
</dbReference>
<dbReference type="SUPFAM" id="SSF56935">
    <property type="entry name" value="Porins"/>
    <property type="match status" value="1"/>
</dbReference>
<keyword evidence="5 12" id="KW-0732">Signal</keyword>